<keyword evidence="1" id="KW-1133">Transmembrane helix</keyword>
<name>A0A859FGS5_9BACI</name>
<dbReference type="InterPro" id="IPR052534">
    <property type="entry name" value="Extracell_DNA_Util/SecSys_Comp"/>
</dbReference>
<proteinExistence type="predicted"/>
<dbReference type="AlphaFoldDB" id="A0A859FGS5"/>
<evidence type="ECO:0000313" key="3">
    <source>
        <dbReference type="Proteomes" id="UP000318138"/>
    </source>
</evidence>
<keyword evidence="3" id="KW-1185">Reference proteome</keyword>
<evidence type="ECO:0000313" key="2">
    <source>
        <dbReference type="EMBL" id="QKS71854.1"/>
    </source>
</evidence>
<evidence type="ECO:0000256" key="1">
    <source>
        <dbReference type="SAM" id="Phobius"/>
    </source>
</evidence>
<gene>
    <name evidence="2" type="ORF">FLK61_34875</name>
</gene>
<dbReference type="Proteomes" id="UP000318138">
    <property type="component" value="Chromosome"/>
</dbReference>
<dbReference type="PANTHER" id="PTHR40278:SF1">
    <property type="entry name" value="DNA UTILIZATION PROTEIN HOFN"/>
    <property type="match status" value="1"/>
</dbReference>
<accession>A0A859FGS5</accession>
<dbReference type="EMBL" id="CP041372">
    <property type="protein sequence ID" value="QKS71854.1"/>
    <property type="molecule type" value="Genomic_DNA"/>
</dbReference>
<dbReference type="PANTHER" id="PTHR40278">
    <property type="entry name" value="DNA UTILIZATION PROTEIN HOFN"/>
    <property type="match status" value="1"/>
</dbReference>
<keyword evidence="1" id="KW-0472">Membrane</keyword>
<sequence>MAVEINLLPHQSKRDRTFSLSLILVGSIGIIGLIVLLFLGNQVEDNRMAKEAELTEARVETTMLEQELSELDPADGGELGQKIEELENKRVPSFAVLSTIVAAMPEEGNITLFDYTFPADIEMEIVLTSMSDIAQFQYNLEQSPMIQEANVEAVLGEDIEEEVEEDPFWYETYIPQYFTTYRLVLHPDAVRAYSDEQEDEVVLP</sequence>
<protein>
    <recommendedName>
        <fullName evidence="4">Fimbrial assembly protein</fullName>
    </recommendedName>
</protein>
<feature type="transmembrane region" description="Helical" evidence="1">
    <location>
        <begin position="20"/>
        <end position="40"/>
    </location>
</feature>
<evidence type="ECO:0008006" key="4">
    <source>
        <dbReference type="Google" id="ProtNLM"/>
    </source>
</evidence>
<keyword evidence="1" id="KW-0812">Transmembrane</keyword>
<organism evidence="2 3">
    <name type="scientific">Paenalkalicoccus suaedae</name>
    <dbReference type="NCBI Taxonomy" id="2592382"/>
    <lineage>
        <taxon>Bacteria</taxon>
        <taxon>Bacillati</taxon>
        <taxon>Bacillota</taxon>
        <taxon>Bacilli</taxon>
        <taxon>Bacillales</taxon>
        <taxon>Bacillaceae</taxon>
        <taxon>Paenalkalicoccus</taxon>
    </lineage>
</organism>
<dbReference type="KEGG" id="psua:FLK61_34875"/>
<dbReference type="RefSeq" id="WP_176009837.1">
    <property type="nucleotide sequence ID" value="NZ_CP041372.2"/>
</dbReference>
<reference evidence="3" key="1">
    <citation type="submission" date="2019-07" db="EMBL/GenBank/DDBJ databases">
        <title>Bacillus alkalisoli sp. nov. isolated from saline soil.</title>
        <authorList>
            <person name="Sun J.-Q."/>
            <person name="Xu L."/>
        </authorList>
    </citation>
    <scope>NUCLEOTIDE SEQUENCE [LARGE SCALE GENOMIC DNA]</scope>
    <source>
        <strain evidence="3">M4U3P1</strain>
    </source>
</reference>